<dbReference type="InterPro" id="IPR009570">
    <property type="entry name" value="Spore_III_AC"/>
</dbReference>
<organism evidence="2 3">
    <name type="scientific">Tumebacillus flagellatus</name>
    <dbReference type="NCBI Taxonomy" id="1157490"/>
    <lineage>
        <taxon>Bacteria</taxon>
        <taxon>Bacillati</taxon>
        <taxon>Bacillota</taxon>
        <taxon>Bacilli</taxon>
        <taxon>Bacillales</taxon>
        <taxon>Alicyclobacillaceae</taxon>
        <taxon>Tumebacillus</taxon>
    </lineage>
</organism>
<keyword evidence="1" id="KW-1133">Transmembrane helix</keyword>
<dbReference type="NCBIfam" id="TIGR02848">
    <property type="entry name" value="spore_III_AC"/>
    <property type="match status" value="1"/>
</dbReference>
<reference evidence="2 3" key="1">
    <citation type="journal article" date="2013" name="Int. J. Syst. Evol. Microbiol.">
        <title>Tumebacillus flagellatus sp. nov., an alpha-amylase/pullulanase-producing bacterium isolated from cassava wastewater.</title>
        <authorList>
            <person name="Wang Q."/>
            <person name="Xie N."/>
            <person name="Qin Y."/>
            <person name="Shen N."/>
            <person name="Zhu J."/>
            <person name="Mi H."/>
            <person name="Huang R."/>
        </authorList>
    </citation>
    <scope>NUCLEOTIDE SEQUENCE [LARGE SCALE GENOMIC DNA]</scope>
    <source>
        <strain evidence="2 3">GST4</strain>
    </source>
</reference>
<dbReference type="EMBL" id="JMIR01000021">
    <property type="protein sequence ID" value="KEO82536.1"/>
    <property type="molecule type" value="Genomic_DNA"/>
</dbReference>
<protein>
    <submittedName>
        <fullName evidence="2">Stage III sporulation protein AC</fullName>
    </submittedName>
</protein>
<dbReference type="STRING" id="1157490.EL26_14985"/>
<dbReference type="InterPro" id="IPR025664">
    <property type="entry name" value="Spore_III_AC/AD"/>
</dbReference>
<comment type="caution">
    <text evidence="2">The sequence shown here is derived from an EMBL/GenBank/DDBJ whole genome shotgun (WGS) entry which is preliminary data.</text>
</comment>
<accession>A0A074LK60</accession>
<dbReference type="eggNOG" id="ENOG5032ZY3">
    <property type="taxonomic scope" value="Bacteria"/>
</dbReference>
<evidence type="ECO:0000256" key="1">
    <source>
        <dbReference type="SAM" id="Phobius"/>
    </source>
</evidence>
<gene>
    <name evidence="2" type="ORF">EL26_14985</name>
</gene>
<dbReference type="AlphaFoldDB" id="A0A074LK60"/>
<proteinExistence type="predicted"/>
<feature type="transmembrane region" description="Helical" evidence="1">
    <location>
        <begin position="7"/>
        <end position="25"/>
    </location>
</feature>
<sequence>MGTEINEIFFIAGVGILTAVIHTVLKQSGKEEFASWATLTGFIVIMFTVVSYIGDLFNKVRDVFLSN</sequence>
<keyword evidence="3" id="KW-1185">Reference proteome</keyword>
<keyword evidence="1" id="KW-0812">Transmembrane</keyword>
<evidence type="ECO:0000313" key="2">
    <source>
        <dbReference type="EMBL" id="KEO82536.1"/>
    </source>
</evidence>
<name>A0A074LK60_9BACL</name>
<feature type="transmembrane region" description="Helical" evidence="1">
    <location>
        <begin position="37"/>
        <end position="57"/>
    </location>
</feature>
<keyword evidence="1" id="KW-0472">Membrane</keyword>
<dbReference type="Proteomes" id="UP000027931">
    <property type="component" value="Unassembled WGS sequence"/>
</dbReference>
<dbReference type="Pfam" id="PF06686">
    <property type="entry name" value="SpoIIIAC"/>
    <property type="match status" value="1"/>
</dbReference>
<dbReference type="OrthoDB" id="9800383at2"/>
<evidence type="ECO:0000313" key="3">
    <source>
        <dbReference type="Proteomes" id="UP000027931"/>
    </source>
</evidence>